<sequence length="191" mass="22629">MAALKLIFILIFGDFIKYVVLYNPMLTYTVRFKKVSLHPSNLGNFTIHQYRESQFVNGNLTVPLNSLPDKTLFWKAVITFYRCDAEGINCEYFQTWTFSDICLKLKEKNQIWSRWYGSFDPPMVCPLDKVHYHITNGTFDIGSAILLYPQATDYQWRVIQKYYADDNLISTMIMEFSFFGYRRKNKFILKP</sequence>
<dbReference type="AlphaFoldDB" id="A0AAV0XAB8"/>
<evidence type="ECO:0000313" key="3">
    <source>
        <dbReference type="EMBL" id="CAI6364587.1"/>
    </source>
</evidence>
<keyword evidence="2" id="KW-0812">Transmembrane</keyword>
<evidence type="ECO:0000256" key="1">
    <source>
        <dbReference type="ARBA" id="ARBA00022729"/>
    </source>
</evidence>
<dbReference type="InterPro" id="IPR036846">
    <property type="entry name" value="GM2-AP_sf"/>
</dbReference>
<evidence type="ECO:0000313" key="4">
    <source>
        <dbReference type="Proteomes" id="UP001160148"/>
    </source>
</evidence>
<dbReference type="EMBL" id="CARXXK010000004">
    <property type="protein sequence ID" value="CAI6364587.1"/>
    <property type="molecule type" value="Genomic_DNA"/>
</dbReference>
<gene>
    <name evidence="3" type="ORF">MEUPH1_LOCUS19393</name>
</gene>
<evidence type="ECO:0000256" key="2">
    <source>
        <dbReference type="SAM" id="Phobius"/>
    </source>
</evidence>
<organism evidence="3 4">
    <name type="scientific">Macrosiphum euphorbiae</name>
    <name type="common">potato aphid</name>
    <dbReference type="NCBI Taxonomy" id="13131"/>
    <lineage>
        <taxon>Eukaryota</taxon>
        <taxon>Metazoa</taxon>
        <taxon>Ecdysozoa</taxon>
        <taxon>Arthropoda</taxon>
        <taxon>Hexapoda</taxon>
        <taxon>Insecta</taxon>
        <taxon>Pterygota</taxon>
        <taxon>Neoptera</taxon>
        <taxon>Paraneoptera</taxon>
        <taxon>Hemiptera</taxon>
        <taxon>Sternorrhyncha</taxon>
        <taxon>Aphidomorpha</taxon>
        <taxon>Aphidoidea</taxon>
        <taxon>Aphididae</taxon>
        <taxon>Macrosiphini</taxon>
        <taxon>Macrosiphum</taxon>
    </lineage>
</organism>
<dbReference type="Proteomes" id="UP001160148">
    <property type="component" value="Unassembled WGS sequence"/>
</dbReference>
<accession>A0AAV0XAB8</accession>
<name>A0AAV0XAB8_9HEMI</name>
<keyword evidence="1" id="KW-0732">Signal</keyword>
<keyword evidence="2" id="KW-0472">Membrane</keyword>
<reference evidence="3 4" key="1">
    <citation type="submission" date="2023-01" db="EMBL/GenBank/DDBJ databases">
        <authorList>
            <person name="Whitehead M."/>
        </authorList>
    </citation>
    <scope>NUCLEOTIDE SEQUENCE [LARGE SCALE GENOMIC DNA]</scope>
</reference>
<proteinExistence type="predicted"/>
<keyword evidence="2" id="KW-1133">Transmembrane helix</keyword>
<protein>
    <submittedName>
        <fullName evidence="3">Uncharacterized protein</fullName>
    </submittedName>
</protein>
<comment type="caution">
    <text evidence="3">The sequence shown here is derived from an EMBL/GenBank/DDBJ whole genome shotgun (WGS) entry which is preliminary data.</text>
</comment>
<feature type="transmembrane region" description="Helical" evidence="2">
    <location>
        <begin position="6"/>
        <end position="26"/>
    </location>
</feature>
<dbReference type="Gene3D" id="2.70.220.10">
    <property type="entry name" value="Ganglioside GM2 activator"/>
    <property type="match status" value="1"/>
</dbReference>
<keyword evidence="4" id="KW-1185">Reference proteome</keyword>